<dbReference type="PANTHER" id="PTHR23274">
    <property type="entry name" value="DNA HELICASE-RELATED"/>
    <property type="match status" value="1"/>
</dbReference>
<dbReference type="SUPFAM" id="SSF52540">
    <property type="entry name" value="P-loop containing nucleoside triphosphate hydrolases"/>
    <property type="match status" value="1"/>
</dbReference>
<accession>A0A815GB02</accession>
<name>A0A815GB02_9BILA</name>
<reference evidence="1" key="1">
    <citation type="submission" date="2021-02" db="EMBL/GenBank/DDBJ databases">
        <authorList>
            <person name="Nowell W R."/>
        </authorList>
    </citation>
    <scope>NUCLEOTIDE SEQUENCE</scope>
</reference>
<evidence type="ECO:0000313" key="1">
    <source>
        <dbReference type="EMBL" id="CAF1337174.1"/>
    </source>
</evidence>
<evidence type="ECO:0000313" key="2">
    <source>
        <dbReference type="Proteomes" id="UP000663891"/>
    </source>
</evidence>
<dbReference type="Proteomes" id="UP000663891">
    <property type="component" value="Unassembled WGS sequence"/>
</dbReference>
<sequence length="260" mass="29084">MGRSPTVVIAMDTIKAKRHIDLPDLVRRLLALPNNKTEHLPGYLPLVPGMPVLLQENIACELGLSNGTQGIFRELIYDHSSELTTGSDEERFTADTVFVLNAQYALVEVSKSKLKNLDSLDPFIIPIPVIEKTFEINLEKLYADKGVIMKMFKDKKLKATISVKRKALPLIPAYSITTHKSQGQTLPKIVIDLNMPPGMVEVASAYVPLSRVEQLTDLVILQDFNISALQVKPSKGQIAELNRLAVLFQQTKQRYGQYFL</sequence>
<dbReference type="EMBL" id="CAJNON010000623">
    <property type="protein sequence ID" value="CAF1337174.1"/>
    <property type="molecule type" value="Genomic_DNA"/>
</dbReference>
<comment type="caution">
    <text evidence="1">The sequence shown here is derived from an EMBL/GenBank/DDBJ whole genome shotgun (WGS) entry which is preliminary data.</text>
</comment>
<dbReference type="InterPro" id="IPR027417">
    <property type="entry name" value="P-loop_NTPase"/>
</dbReference>
<organism evidence="1 2">
    <name type="scientific">Adineta steineri</name>
    <dbReference type="NCBI Taxonomy" id="433720"/>
    <lineage>
        <taxon>Eukaryota</taxon>
        <taxon>Metazoa</taxon>
        <taxon>Spiralia</taxon>
        <taxon>Gnathifera</taxon>
        <taxon>Rotifera</taxon>
        <taxon>Eurotatoria</taxon>
        <taxon>Bdelloidea</taxon>
        <taxon>Adinetida</taxon>
        <taxon>Adinetidae</taxon>
        <taxon>Adineta</taxon>
    </lineage>
</organism>
<protein>
    <recommendedName>
        <fullName evidence="3">UvrD-like helicase C-terminal domain-containing protein</fullName>
    </recommendedName>
</protein>
<dbReference type="Gene3D" id="3.40.50.300">
    <property type="entry name" value="P-loop containing nucleotide triphosphate hydrolases"/>
    <property type="match status" value="1"/>
</dbReference>
<proteinExistence type="predicted"/>
<dbReference type="AlphaFoldDB" id="A0A815GB02"/>
<dbReference type="OrthoDB" id="416437at2759"/>
<dbReference type="CDD" id="cd18809">
    <property type="entry name" value="SF1_C_RecD"/>
    <property type="match status" value="1"/>
</dbReference>
<dbReference type="PANTHER" id="PTHR23274:SF11">
    <property type="entry name" value="ATP-DEPENDENT DNA HELICASE PIF1"/>
    <property type="match status" value="1"/>
</dbReference>
<gene>
    <name evidence="1" type="ORF">VCS650_LOCUS33015</name>
</gene>
<evidence type="ECO:0008006" key="3">
    <source>
        <dbReference type="Google" id="ProtNLM"/>
    </source>
</evidence>